<protein>
    <recommendedName>
        <fullName evidence="2">histidine kinase</fullName>
        <ecNumber evidence="2">2.7.13.3</ecNumber>
    </recommendedName>
</protein>
<dbReference type="Pfam" id="PF13426">
    <property type="entry name" value="PAS_9"/>
    <property type="match status" value="1"/>
</dbReference>
<dbReference type="InterPro" id="IPR013656">
    <property type="entry name" value="PAS_4"/>
</dbReference>
<dbReference type="GO" id="GO:0000155">
    <property type="term" value="F:phosphorelay sensor kinase activity"/>
    <property type="evidence" value="ECO:0007669"/>
    <property type="project" value="InterPro"/>
</dbReference>
<feature type="transmembrane region" description="Helical" evidence="7">
    <location>
        <begin position="38"/>
        <end position="57"/>
    </location>
</feature>
<dbReference type="InterPro" id="IPR004358">
    <property type="entry name" value="Sig_transdc_His_kin-like_C"/>
</dbReference>
<organism evidence="11 12">
    <name type="scientific">Tranquillimonas rosea</name>
    <dbReference type="NCBI Taxonomy" id="641238"/>
    <lineage>
        <taxon>Bacteria</taxon>
        <taxon>Pseudomonadati</taxon>
        <taxon>Pseudomonadota</taxon>
        <taxon>Alphaproteobacteria</taxon>
        <taxon>Rhodobacterales</taxon>
        <taxon>Roseobacteraceae</taxon>
        <taxon>Tranquillimonas</taxon>
    </lineage>
</organism>
<evidence type="ECO:0000259" key="8">
    <source>
        <dbReference type="PROSITE" id="PS50109"/>
    </source>
</evidence>
<evidence type="ECO:0000256" key="5">
    <source>
        <dbReference type="ARBA" id="ARBA00022777"/>
    </source>
</evidence>
<proteinExistence type="predicted"/>
<dbReference type="Pfam" id="PF00512">
    <property type="entry name" value="HisKA"/>
    <property type="match status" value="1"/>
</dbReference>
<reference evidence="11 12" key="1">
    <citation type="submission" date="2016-10" db="EMBL/GenBank/DDBJ databases">
        <authorList>
            <person name="de Groot N.N."/>
        </authorList>
    </citation>
    <scope>NUCLEOTIDE SEQUENCE [LARGE SCALE GENOMIC DNA]</scope>
    <source>
        <strain evidence="11 12">DSM 23042</strain>
    </source>
</reference>
<accession>A0A1H9RC16</accession>
<dbReference type="InterPro" id="IPR000014">
    <property type="entry name" value="PAS"/>
</dbReference>
<feature type="domain" description="PAS" evidence="9">
    <location>
        <begin position="91"/>
        <end position="145"/>
    </location>
</feature>
<dbReference type="RefSeq" id="WP_092688798.1">
    <property type="nucleotide sequence ID" value="NZ_FOGU01000002.1"/>
</dbReference>
<dbReference type="SUPFAM" id="SSF47384">
    <property type="entry name" value="Homodimeric domain of signal transducing histidine kinase"/>
    <property type="match status" value="1"/>
</dbReference>
<evidence type="ECO:0000256" key="4">
    <source>
        <dbReference type="ARBA" id="ARBA00022679"/>
    </source>
</evidence>
<sequence length="552" mass="60736">MAQHSYLSVTVLALLALLGLYAASLAFGVVGLPSGPVISGLWATTGLLVGSGAVLVLTRQQDRRGQRLLQQYGKELNFGRQAINAHTIVNVSERTGEIIEVNENFTRLFGYSADEVLGHELSFIYENGEEDPVFQEMMSCSLAGTGWTGEQRLRTKDGAAVYTQCTMMPLFDEDGQHSRNITLRTDVTASRRAEADHYLTVVLEELKDEVFIYDTAEHVITYMNAAARRRTGWEDGARGGRRIDEAISDIDPGVFAEHIAPLTNGRDPIVRLECRDDAHALEVATQRITAPGGKPLYVSVIRDITERRAVEKAKLDMVSTVSHELRAPLTSIKGSLRMLQSGALGTFEGRANTVIEIAARNSERLLLVLNDILDLDKIRAKQMDFTRESMTLGPLLQSAIDMNSGYGEEHGVRFRLDDPTSDARIMGNADRLMQVLTNLMSNAAKFSPQDGEVRVGLRDQGDVWQIFVRDSGPGIAESDRPRVFDTFAQLKPADGRPRSGTGLGLAICKSIVERHEGEIDFVSQIGHGTEFRVDLPKAAGPERNLTLERLAS</sequence>
<dbReference type="SMART" id="SM00091">
    <property type="entry name" value="PAS"/>
    <property type="match status" value="2"/>
</dbReference>
<name>A0A1H9RC16_9RHOB</name>
<feature type="domain" description="Histidine kinase" evidence="8">
    <location>
        <begin position="320"/>
        <end position="539"/>
    </location>
</feature>
<evidence type="ECO:0000256" key="2">
    <source>
        <dbReference type="ARBA" id="ARBA00012438"/>
    </source>
</evidence>
<evidence type="ECO:0000256" key="1">
    <source>
        <dbReference type="ARBA" id="ARBA00000085"/>
    </source>
</evidence>
<evidence type="ECO:0000256" key="7">
    <source>
        <dbReference type="SAM" id="Phobius"/>
    </source>
</evidence>
<dbReference type="Proteomes" id="UP000198885">
    <property type="component" value="Unassembled WGS sequence"/>
</dbReference>
<dbReference type="InterPro" id="IPR003594">
    <property type="entry name" value="HATPase_dom"/>
</dbReference>
<dbReference type="SMART" id="SM00388">
    <property type="entry name" value="HisKA"/>
    <property type="match status" value="1"/>
</dbReference>
<keyword evidence="7" id="KW-1133">Transmembrane helix</keyword>
<dbReference type="PROSITE" id="PS50112">
    <property type="entry name" value="PAS"/>
    <property type="match status" value="1"/>
</dbReference>
<gene>
    <name evidence="11" type="ORF">SAMN04490244_102205</name>
</gene>
<evidence type="ECO:0000256" key="6">
    <source>
        <dbReference type="ARBA" id="ARBA00023012"/>
    </source>
</evidence>
<evidence type="ECO:0000313" key="11">
    <source>
        <dbReference type="EMBL" id="SER70167.1"/>
    </source>
</evidence>
<dbReference type="Gene3D" id="3.30.565.10">
    <property type="entry name" value="Histidine kinase-like ATPase, C-terminal domain"/>
    <property type="match status" value="1"/>
</dbReference>
<evidence type="ECO:0000256" key="3">
    <source>
        <dbReference type="ARBA" id="ARBA00022553"/>
    </source>
</evidence>
<keyword evidence="12" id="KW-1185">Reference proteome</keyword>
<dbReference type="PROSITE" id="PS50113">
    <property type="entry name" value="PAC"/>
    <property type="match status" value="1"/>
</dbReference>
<dbReference type="NCBIfam" id="TIGR00229">
    <property type="entry name" value="sensory_box"/>
    <property type="match status" value="2"/>
</dbReference>
<dbReference type="SMART" id="SM00387">
    <property type="entry name" value="HATPase_c"/>
    <property type="match status" value="1"/>
</dbReference>
<dbReference type="AlphaFoldDB" id="A0A1H9RC16"/>
<dbReference type="EC" id="2.7.13.3" evidence="2"/>
<dbReference type="STRING" id="641238.SAMN04490244_102205"/>
<dbReference type="InterPro" id="IPR036097">
    <property type="entry name" value="HisK_dim/P_sf"/>
</dbReference>
<dbReference type="Gene3D" id="3.30.450.20">
    <property type="entry name" value="PAS domain"/>
    <property type="match status" value="2"/>
</dbReference>
<comment type="catalytic activity">
    <reaction evidence="1">
        <text>ATP + protein L-histidine = ADP + protein N-phospho-L-histidine.</text>
        <dbReference type="EC" id="2.7.13.3"/>
    </reaction>
</comment>
<keyword evidence="3" id="KW-0597">Phosphoprotein</keyword>
<dbReference type="SUPFAM" id="SSF55785">
    <property type="entry name" value="PYP-like sensor domain (PAS domain)"/>
    <property type="match status" value="2"/>
</dbReference>
<dbReference type="InterPro" id="IPR000700">
    <property type="entry name" value="PAS-assoc_C"/>
</dbReference>
<dbReference type="PANTHER" id="PTHR43711:SF1">
    <property type="entry name" value="HISTIDINE KINASE 1"/>
    <property type="match status" value="1"/>
</dbReference>
<dbReference type="SUPFAM" id="SSF55874">
    <property type="entry name" value="ATPase domain of HSP90 chaperone/DNA topoisomerase II/histidine kinase"/>
    <property type="match status" value="1"/>
</dbReference>
<keyword evidence="7" id="KW-0472">Membrane</keyword>
<dbReference type="CDD" id="cd00130">
    <property type="entry name" value="PAS"/>
    <property type="match status" value="1"/>
</dbReference>
<dbReference type="InterPro" id="IPR050736">
    <property type="entry name" value="Sensor_HK_Regulatory"/>
</dbReference>
<dbReference type="PRINTS" id="PR00344">
    <property type="entry name" value="BCTRLSENSOR"/>
</dbReference>
<dbReference type="EMBL" id="FOGU01000002">
    <property type="protein sequence ID" value="SER70167.1"/>
    <property type="molecule type" value="Genomic_DNA"/>
</dbReference>
<dbReference type="Pfam" id="PF02518">
    <property type="entry name" value="HATPase_c"/>
    <property type="match status" value="1"/>
</dbReference>
<dbReference type="InterPro" id="IPR035965">
    <property type="entry name" value="PAS-like_dom_sf"/>
</dbReference>
<dbReference type="OrthoDB" id="7179697at2"/>
<dbReference type="FunFam" id="3.30.565.10:FF:000006">
    <property type="entry name" value="Sensor histidine kinase WalK"/>
    <property type="match status" value="1"/>
</dbReference>
<keyword evidence="5" id="KW-0418">Kinase</keyword>
<evidence type="ECO:0000259" key="9">
    <source>
        <dbReference type="PROSITE" id="PS50112"/>
    </source>
</evidence>
<keyword evidence="4" id="KW-0808">Transferase</keyword>
<evidence type="ECO:0000313" key="12">
    <source>
        <dbReference type="Proteomes" id="UP000198885"/>
    </source>
</evidence>
<dbReference type="CDD" id="cd00082">
    <property type="entry name" value="HisKA"/>
    <property type="match status" value="1"/>
</dbReference>
<dbReference type="InterPro" id="IPR005467">
    <property type="entry name" value="His_kinase_dom"/>
</dbReference>
<keyword evidence="7" id="KW-0812">Transmembrane</keyword>
<dbReference type="InterPro" id="IPR003661">
    <property type="entry name" value="HisK_dim/P_dom"/>
</dbReference>
<dbReference type="InterPro" id="IPR036890">
    <property type="entry name" value="HATPase_C_sf"/>
</dbReference>
<dbReference type="PANTHER" id="PTHR43711">
    <property type="entry name" value="TWO-COMPONENT HISTIDINE KINASE"/>
    <property type="match status" value="1"/>
</dbReference>
<evidence type="ECO:0000259" key="10">
    <source>
        <dbReference type="PROSITE" id="PS50113"/>
    </source>
</evidence>
<dbReference type="Pfam" id="PF08448">
    <property type="entry name" value="PAS_4"/>
    <property type="match status" value="1"/>
</dbReference>
<dbReference type="Gene3D" id="1.10.287.130">
    <property type="match status" value="1"/>
</dbReference>
<keyword evidence="6" id="KW-0902">Two-component regulatory system</keyword>
<feature type="domain" description="PAC" evidence="10">
    <location>
        <begin position="147"/>
        <end position="199"/>
    </location>
</feature>
<dbReference type="PROSITE" id="PS50109">
    <property type="entry name" value="HIS_KIN"/>
    <property type="match status" value="1"/>
</dbReference>